<dbReference type="Gene3D" id="6.10.140.2220">
    <property type="match status" value="1"/>
</dbReference>
<dbReference type="GeneID" id="27369714"/>
<keyword evidence="7" id="KW-1185">Reference proteome</keyword>
<keyword evidence="1" id="KW-0479">Metal-binding</keyword>
<dbReference type="GO" id="GO:0008270">
    <property type="term" value="F:zinc ion binding"/>
    <property type="evidence" value="ECO:0007669"/>
    <property type="project" value="UniProtKB-KW"/>
</dbReference>
<reference evidence="6 7" key="1">
    <citation type="journal article" date="2012" name="Nat. Commun.">
        <title>A multi-omic map of the lipid-producing yeast Rhodosporidium toruloides.</title>
        <authorList>
            <person name="Zhu Z."/>
            <person name="Zhang S."/>
            <person name="Liu H."/>
            <person name="Shen H."/>
            <person name="Lin X."/>
            <person name="Yang F."/>
            <person name="Zhou Y.J."/>
            <person name="Jin G."/>
            <person name="Ye M."/>
            <person name="Zou H."/>
            <person name="Zou H."/>
            <person name="Zhao Z.K."/>
        </authorList>
    </citation>
    <scope>NUCLEOTIDE SEQUENCE [LARGE SCALE GENOMIC DNA]</scope>
    <source>
        <strain evidence="6 7">NP11</strain>
    </source>
</reference>
<dbReference type="AlphaFoldDB" id="M7WL69"/>
<dbReference type="HOGENOM" id="CLU_072389_1_0_1"/>
<evidence type="ECO:0000256" key="2">
    <source>
        <dbReference type="ARBA" id="ARBA00022771"/>
    </source>
</evidence>
<protein>
    <submittedName>
        <fullName evidence="6">Zinc finger, MYND-type protein</fullName>
    </submittedName>
</protein>
<organism evidence="6 7">
    <name type="scientific">Rhodotorula toruloides (strain NP11)</name>
    <name type="common">Yeast</name>
    <name type="synonym">Rhodosporidium toruloides</name>
    <dbReference type="NCBI Taxonomy" id="1130832"/>
    <lineage>
        <taxon>Eukaryota</taxon>
        <taxon>Fungi</taxon>
        <taxon>Dikarya</taxon>
        <taxon>Basidiomycota</taxon>
        <taxon>Pucciniomycotina</taxon>
        <taxon>Microbotryomycetes</taxon>
        <taxon>Sporidiobolales</taxon>
        <taxon>Sporidiobolaceae</taxon>
        <taxon>Rhodotorula</taxon>
    </lineage>
</organism>
<dbReference type="Proteomes" id="UP000016926">
    <property type="component" value="Unassembled WGS sequence"/>
</dbReference>
<evidence type="ECO:0000313" key="6">
    <source>
        <dbReference type="EMBL" id="EMS18771.1"/>
    </source>
</evidence>
<gene>
    <name evidence="6" type="ORF">RHTO_05701</name>
</gene>
<evidence type="ECO:0000313" key="7">
    <source>
        <dbReference type="Proteomes" id="UP000016926"/>
    </source>
</evidence>
<dbReference type="Pfam" id="PF01753">
    <property type="entry name" value="zf-MYND"/>
    <property type="match status" value="1"/>
</dbReference>
<dbReference type="SUPFAM" id="SSF144232">
    <property type="entry name" value="HIT/MYND zinc finger-like"/>
    <property type="match status" value="1"/>
</dbReference>
<dbReference type="EMBL" id="KB722676">
    <property type="protein sequence ID" value="EMS18771.1"/>
    <property type="molecule type" value="Genomic_DNA"/>
</dbReference>
<name>M7WL69_RHOT1</name>
<keyword evidence="2 4" id="KW-0863">Zinc-finger</keyword>
<dbReference type="RefSeq" id="XP_016269890.1">
    <property type="nucleotide sequence ID" value="XM_016419362.1"/>
</dbReference>
<evidence type="ECO:0000256" key="4">
    <source>
        <dbReference type="PROSITE-ProRule" id="PRU00134"/>
    </source>
</evidence>
<keyword evidence="3" id="KW-0862">Zinc</keyword>
<accession>M7WL69</accession>
<proteinExistence type="predicted"/>
<evidence type="ECO:0000259" key="5">
    <source>
        <dbReference type="PROSITE" id="PS50865"/>
    </source>
</evidence>
<dbReference type="PROSITE" id="PS50865">
    <property type="entry name" value="ZF_MYND_2"/>
    <property type="match status" value="1"/>
</dbReference>
<sequence length="228" mass="24846">MVEGACLVCGNRTTKRCTRCLHESGIDLFCSPECQKLVWRGHKLFCGANAFPLVLPFLTPAEAETAIANLDKPAIPIDDKDKERDVPISQVARSEAIQTRTHDPSETIIVLALAANRVDEGPFSEGSFRVDVLNWLLKQHQDLFNNAILPAHMRNANRAQTTLLHDLVCLLTLVRVGRSADGDVAEAQFQSVASCMKALFAYTAAHFPFSAVLALASSLGGEDAVMRS</sequence>
<feature type="domain" description="MYND-type" evidence="5">
    <location>
        <begin position="6"/>
        <end position="46"/>
    </location>
</feature>
<dbReference type="InterPro" id="IPR002893">
    <property type="entry name" value="Znf_MYND"/>
</dbReference>
<evidence type="ECO:0000256" key="1">
    <source>
        <dbReference type="ARBA" id="ARBA00022723"/>
    </source>
</evidence>
<evidence type="ECO:0000256" key="3">
    <source>
        <dbReference type="ARBA" id="ARBA00022833"/>
    </source>
</evidence>